<dbReference type="NCBIfam" id="TIGR00188">
    <property type="entry name" value="rnpA"/>
    <property type="match status" value="1"/>
</dbReference>
<sequence length="146" mass="15769">MLSPQNRMRRGADFGLVMRRGRRVNREALTVAYRTARRDTGEHPAGEPKVGFIVSKAVGNAVVRNRVQRRLRHLLRERVSDLPDGSLLVVRAKPLAASLGNDALAAQLDDALAAAMRPRKKATRRPRGPSAGASNGARGSGDLADS</sequence>
<feature type="compositionally biased region" description="Low complexity" evidence="8">
    <location>
        <begin position="128"/>
        <end position="146"/>
    </location>
</feature>
<keyword evidence="3 6" id="KW-0255">Endonuclease</keyword>
<keyword evidence="2 6" id="KW-0540">Nuclease</keyword>
<dbReference type="EMBL" id="RJMB01000018">
    <property type="protein sequence ID" value="RNL83183.1"/>
    <property type="molecule type" value="Genomic_DNA"/>
</dbReference>
<evidence type="ECO:0000256" key="8">
    <source>
        <dbReference type="SAM" id="MobiDB-lite"/>
    </source>
</evidence>
<evidence type="ECO:0000256" key="6">
    <source>
        <dbReference type="HAMAP-Rule" id="MF_00227"/>
    </source>
</evidence>
<keyword evidence="4 6" id="KW-0378">Hydrolase</keyword>
<comment type="subunit">
    <text evidence="6">Consists of a catalytic RNA component (M1 or rnpB) and a protein subunit.</text>
</comment>
<comment type="caution">
    <text evidence="9">The sequence shown here is derived from an EMBL/GenBank/DDBJ whole genome shotgun (WGS) entry which is preliminary data.</text>
</comment>
<evidence type="ECO:0000256" key="4">
    <source>
        <dbReference type="ARBA" id="ARBA00022801"/>
    </source>
</evidence>
<gene>
    <name evidence="6 9" type="primary">rnpA</name>
    <name evidence="9" type="ORF">EFW17_16915</name>
</gene>
<dbReference type="InterPro" id="IPR000100">
    <property type="entry name" value="RNase_P"/>
</dbReference>
<dbReference type="OrthoDB" id="196964at2"/>
<dbReference type="Pfam" id="PF00825">
    <property type="entry name" value="Ribonuclease_P"/>
    <property type="match status" value="1"/>
</dbReference>
<dbReference type="GO" id="GO:0001682">
    <property type="term" value="P:tRNA 5'-leader removal"/>
    <property type="evidence" value="ECO:0007669"/>
    <property type="project" value="UniProtKB-UniRule"/>
</dbReference>
<evidence type="ECO:0000256" key="1">
    <source>
        <dbReference type="ARBA" id="ARBA00022694"/>
    </source>
</evidence>
<keyword evidence="1 6" id="KW-0819">tRNA processing</keyword>
<dbReference type="GO" id="GO:0004526">
    <property type="term" value="F:ribonuclease P activity"/>
    <property type="evidence" value="ECO:0007669"/>
    <property type="project" value="UniProtKB-UniRule"/>
</dbReference>
<dbReference type="AlphaFoldDB" id="A0A3N0E5V2"/>
<evidence type="ECO:0000313" key="10">
    <source>
        <dbReference type="Proteomes" id="UP000269198"/>
    </source>
</evidence>
<comment type="catalytic activity">
    <reaction evidence="6">
        <text>Endonucleolytic cleavage of RNA, removing 5'-extranucleotides from tRNA precursor.</text>
        <dbReference type="EC" id="3.1.26.5"/>
    </reaction>
</comment>
<keyword evidence="5 6" id="KW-0694">RNA-binding</keyword>
<feature type="region of interest" description="Disordered" evidence="8">
    <location>
        <begin position="115"/>
        <end position="146"/>
    </location>
</feature>
<keyword evidence="10" id="KW-1185">Reference proteome</keyword>
<name>A0A3N0E5V2_9ACTN</name>
<dbReference type="HAMAP" id="MF_00227">
    <property type="entry name" value="RNase_P"/>
    <property type="match status" value="1"/>
</dbReference>
<evidence type="ECO:0000256" key="5">
    <source>
        <dbReference type="ARBA" id="ARBA00022884"/>
    </source>
</evidence>
<accession>A0A3N0E5V2</accession>
<dbReference type="PANTHER" id="PTHR33992:SF1">
    <property type="entry name" value="RIBONUCLEASE P PROTEIN COMPONENT"/>
    <property type="match status" value="1"/>
</dbReference>
<reference evidence="9 10" key="1">
    <citation type="submission" date="2018-11" db="EMBL/GenBank/DDBJ databases">
        <title>The genome draft of YIM 96095.</title>
        <authorList>
            <person name="Tang S.-K."/>
            <person name="Chunyu W.-X."/>
            <person name="Feng Y.-Z."/>
        </authorList>
    </citation>
    <scope>NUCLEOTIDE SEQUENCE [LARGE SCALE GENOMIC DNA]</scope>
    <source>
        <strain evidence="9 10">YIM 96095</strain>
    </source>
</reference>
<comment type="similarity">
    <text evidence="6">Belongs to the RnpA family.</text>
</comment>
<evidence type="ECO:0000313" key="9">
    <source>
        <dbReference type="EMBL" id="RNL83183.1"/>
    </source>
</evidence>
<dbReference type="EC" id="3.1.26.5" evidence="6 7"/>
<dbReference type="GO" id="GO:0042781">
    <property type="term" value="F:3'-tRNA processing endoribonuclease activity"/>
    <property type="evidence" value="ECO:0007669"/>
    <property type="project" value="TreeGrafter"/>
</dbReference>
<dbReference type="Gene3D" id="3.30.230.10">
    <property type="match status" value="1"/>
</dbReference>
<dbReference type="Proteomes" id="UP000269198">
    <property type="component" value="Unassembled WGS sequence"/>
</dbReference>
<dbReference type="GO" id="GO:0030677">
    <property type="term" value="C:ribonuclease P complex"/>
    <property type="evidence" value="ECO:0007669"/>
    <property type="project" value="TreeGrafter"/>
</dbReference>
<dbReference type="PANTHER" id="PTHR33992">
    <property type="entry name" value="RIBONUCLEASE P PROTEIN COMPONENT"/>
    <property type="match status" value="1"/>
</dbReference>
<organism evidence="9 10">
    <name type="scientific">Halostreptopolyspora alba</name>
    <dbReference type="NCBI Taxonomy" id="2487137"/>
    <lineage>
        <taxon>Bacteria</taxon>
        <taxon>Bacillati</taxon>
        <taxon>Actinomycetota</taxon>
        <taxon>Actinomycetes</taxon>
        <taxon>Streptosporangiales</taxon>
        <taxon>Nocardiopsidaceae</taxon>
        <taxon>Halostreptopolyspora</taxon>
    </lineage>
</organism>
<dbReference type="GO" id="GO:0000049">
    <property type="term" value="F:tRNA binding"/>
    <property type="evidence" value="ECO:0007669"/>
    <property type="project" value="UniProtKB-UniRule"/>
</dbReference>
<dbReference type="InterPro" id="IPR020568">
    <property type="entry name" value="Ribosomal_Su5_D2-typ_SF"/>
</dbReference>
<evidence type="ECO:0000256" key="2">
    <source>
        <dbReference type="ARBA" id="ARBA00022722"/>
    </source>
</evidence>
<dbReference type="RefSeq" id="WP_123202384.1">
    <property type="nucleotide sequence ID" value="NZ_RJMB01000018.1"/>
</dbReference>
<comment type="function">
    <text evidence="6">RNaseP catalyzes the removal of the 5'-leader sequence from pre-tRNA to produce the mature 5'-terminus. It can also cleave other RNA substrates such as 4.5S RNA. The protein component plays an auxiliary but essential role in vivo by binding to the 5'-leader sequence and broadening the substrate specificity of the ribozyme.</text>
</comment>
<dbReference type="InterPro" id="IPR014721">
    <property type="entry name" value="Ribsml_uS5_D2-typ_fold_subgr"/>
</dbReference>
<evidence type="ECO:0000256" key="3">
    <source>
        <dbReference type="ARBA" id="ARBA00022759"/>
    </source>
</evidence>
<feature type="compositionally biased region" description="Basic residues" evidence="8">
    <location>
        <begin position="117"/>
        <end position="127"/>
    </location>
</feature>
<protein>
    <recommendedName>
        <fullName evidence="6 7">Ribonuclease P protein component</fullName>
        <shortName evidence="6">RNase P protein</shortName>
        <shortName evidence="6">RNaseP protein</shortName>
        <ecNumber evidence="6 7">3.1.26.5</ecNumber>
    </recommendedName>
    <alternativeName>
        <fullName evidence="6">Protein C5</fullName>
    </alternativeName>
</protein>
<proteinExistence type="inferred from homology"/>
<dbReference type="SUPFAM" id="SSF54211">
    <property type="entry name" value="Ribosomal protein S5 domain 2-like"/>
    <property type="match status" value="1"/>
</dbReference>
<evidence type="ECO:0000256" key="7">
    <source>
        <dbReference type="NCBIfam" id="TIGR00188"/>
    </source>
</evidence>